<protein>
    <submittedName>
        <fullName evidence="4">GCN5-related N-acetyltransferase</fullName>
    </submittedName>
</protein>
<proteinExistence type="predicted"/>
<dbReference type="EMBL" id="LCQN01000010">
    <property type="protein sequence ID" value="KKW17146.1"/>
    <property type="molecule type" value="Genomic_DNA"/>
</dbReference>
<dbReference type="InterPro" id="IPR000182">
    <property type="entry name" value="GNAT_dom"/>
</dbReference>
<keyword evidence="1 4" id="KW-0808">Transferase</keyword>
<dbReference type="CDD" id="cd04301">
    <property type="entry name" value="NAT_SF"/>
    <property type="match status" value="1"/>
</dbReference>
<dbReference type="GO" id="GO:0016747">
    <property type="term" value="F:acyltransferase activity, transferring groups other than amino-acyl groups"/>
    <property type="evidence" value="ECO:0007669"/>
    <property type="project" value="InterPro"/>
</dbReference>
<feature type="domain" description="N-acetyltransferase" evidence="3">
    <location>
        <begin position="26"/>
        <end position="59"/>
    </location>
</feature>
<dbReference type="PATRIC" id="fig|1619043.3.peg.290"/>
<dbReference type="InterPro" id="IPR016181">
    <property type="entry name" value="Acyl_CoA_acyltransferase"/>
</dbReference>
<dbReference type="Gene3D" id="3.40.630.30">
    <property type="match status" value="1"/>
</dbReference>
<evidence type="ECO:0000313" key="4">
    <source>
        <dbReference type="EMBL" id="KKW17146.1"/>
    </source>
</evidence>
<evidence type="ECO:0000313" key="5">
    <source>
        <dbReference type="Proteomes" id="UP000033982"/>
    </source>
</evidence>
<gene>
    <name evidence="4" type="ORF">UY58_C0010G0008</name>
</gene>
<reference evidence="4 5" key="1">
    <citation type="journal article" date="2015" name="Nature">
        <title>rRNA introns, odd ribosomes, and small enigmatic genomes across a large radiation of phyla.</title>
        <authorList>
            <person name="Brown C.T."/>
            <person name="Hug L.A."/>
            <person name="Thomas B.C."/>
            <person name="Sharon I."/>
            <person name="Castelle C.J."/>
            <person name="Singh A."/>
            <person name="Wilkins M.J."/>
            <person name="Williams K.H."/>
            <person name="Banfield J.F."/>
        </authorList>
    </citation>
    <scope>NUCLEOTIDE SEQUENCE [LARGE SCALE GENOMIC DNA]</scope>
</reference>
<evidence type="ECO:0000259" key="3">
    <source>
        <dbReference type="Pfam" id="PF00583"/>
    </source>
</evidence>
<comment type="caution">
    <text evidence="4">The sequence shown here is derived from an EMBL/GenBank/DDBJ whole genome shotgun (WGS) entry which is preliminary data.</text>
</comment>
<dbReference type="SUPFAM" id="SSF55729">
    <property type="entry name" value="Acyl-CoA N-acyltransferases (Nat)"/>
    <property type="match status" value="2"/>
</dbReference>
<feature type="non-terminal residue" evidence="4">
    <location>
        <position position="1"/>
    </location>
</feature>
<evidence type="ECO:0000256" key="1">
    <source>
        <dbReference type="ARBA" id="ARBA00022679"/>
    </source>
</evidence>
<organism evidence="4 5">
    <name type="scientific">Candidatus Magasanikbacteria bacterium GW2011_GWA2_50_22</name>
    <dbReference type="NCBI Taxonomy" id="1619043"/>
    <lineage>
        <taxon>Bacteria</taxon>
        <taxon>Candidatus Magasanikiibacteriota</taxon>
    </lineage>
</organism>
<keyword evidence="2" id="KW-0012">Acyltransferase</keyword>
<evidence type="ECO:0000256" key="2">
    <source>
        <dbReference type="ARBA" id="ARBA00023315"/>
    </source>
</evidence>
<dbReference type="PANTHER" id="PTHR43072:SF23">
    <property type="entry name" value="UPF0039 PROTEIN C11D3.02C"/>
    <property type="match status" value="1"/>
</dbReference>
<name>A0A0G1WED6_9BACT</name>
<dbReference type="PANTHER" id="PTHR43072">
    <property type="entry name" value="N-ACETYLTRANSFERASE"/>
    <property type="match status" value="1"/>
</dbReference>
<dbReference type="Proteomes" id="UP000033982">
    <property type="component" value="Unassembled WGS sequence"/>
</dbReference>
<dbReference type="Pfam" id="PF00583">
    <property type="entry name" value="Acetyltransf_1"/>
    <property type="match status" value="1"/>
</dbReference>
<accession>A0A0G1WED6</accession>
<sequence length="285" mass="31811">PEESCREAAGHSAICLETPQSPSYQANKHIGTVKLTVSKDHRRKGLGSELLKHVISAAKIKEPSLAELVIPVMLESGRYFLDRLGGTVSIETAENRLYLKDVDWPMVTSWAEEGARKNPGTVIKTVPAIPEEDLQDYSGAYTETFNQAPSGDLAFENIYTPEKIRFSEQKNAAQGVVQTTMYSKECDGKISGLTEIYYLKELGHKVAQNLTGVRQAYKGRGLGKMLKAEMLLYIRREYPDVKYISTGNADSNAPMLSINQRLGFKKHRPIKVYKLKLSHIVPPRV</sequence>
<dbReference type="AlphaFoldDB" id="A0A0G1WED6"/>